<evidence type="ECO:0000313" key="1">
    <source>
        <dbReference type="EMBL" id="MBF9135167.1"/>
    </source>
</evidence>
<name>A0ABS0H9K4_9ACTN</name>
<dbReference type="EMBL" id="JADPUN010000422">
    <property type="protein sequence ID" value="MBF9135167.1"/>
    <property type="molecule type" value="Genomic_DNA"/>
</dbReference>
<comment type="caution">
    <text evidence="1">The sequence shown here is derived from an EMBL/GenBank/DDBJ whole genome shotgun (WGS) entry which is preliminary data.</text>
</comment>
<dbReference type="Proteomes" id="UP000638560">
    <property type="component" value="Unassembled WGS sequence"/>
</dbReference>
<keyword evidence="2" id="KW-1185">Reference proteome</keyword>
<protein>
    <submittedName>
        <fullName evidence="1">Uncharacterized protein</fullName>
    </submittedName>
</protein>
<organism evidence="1 2">
    <name type="scientific">Plantactinospora alkalitolerans</name>
    <dbReference type="NCBI Taxonomy" id="2789879"/>
    <lineage>
        <taxon>Bacteria</taxon>
        <taxon>Bacillati</taxon>
        <taxon>Actinomycetota</taxon>
        <taxon>Actinomycetes</taxon>
        <taxon>Micromonosporales</taxon>
        <taxon>Micromonosporaceae</taxon>
        <taxon>Plantactinospora</taxon>
    </lineage>
</organism>
<reference evidence="1 2" key="1">
    <citation type="submission" date="2020-11" db="EMBL/GenBank/DDBJ databases">
        <title>A novel isolate from a Black sea contaminated sediment with potential to produce alkanes: Plantactinospora alkalitolerans sp. nov.</title>
        <authorList>
            <person name="Carro L."/>
            <person name="Veyisoglu A."/>
            <person name="Guven K."/>
            <person name="Schumann P."/>
            <person name="Klenk H.-P."/>
            <person name="Sahin N."/>
        </authorList>
    </citation>
    <scope>NUCLEOTIDE SEQUENCE [LARGE SCALE GENOMIC DNA]</scope>
    <source>
        <strain evidence="1 2">S1510</strain>
    </source>
</reference>
<evidence type="ECO:0000313" key="2">
    <source>
        <dbReference type="Proteomes" id="UP000638560"/>
    </source>
</evidence>
<dbReference type="RefSeq" id="WP_196206628.1">
    <property type="nucleotide sequence ID" value="NZ_JADPUN010000422.1"/>
</dbReference>
<gene>
    <name evidence="1" type="ORF">I0C86_40525</name>
</gene>
<sequence length="94" mass="10134">MSQSSPDSQPKPPESFYEETARHLARLVDAEESGAPMTPEEFEEAVRDALDEPAFKELVDFVYARGAADAGRSGPVSVVQEATTVTGVMVGYRA</sequence>
<proteinExistence type="predicted"/>
<accession>A0ABS0H9K4</accession>